<evidence type="ECO:0000313" key="3">
    <source>
        <dbReference type="Proteomes" id="UP000234681"/>
    </source>
</evidence>
<gene>
    <name evidence="2" type="ORF">rCG_63341</name>
</gene>
<evidence type="ECO:0000256" key="1">
    <source>
        <dbReference type="SAM" id="MobiDB-lite"/>
    </source>
</evidence>
<feature type="region of interest" description="Disordered" evidence="1">
    <location>
        <begin position="1"/>
        <end position="21"/>
    </location>
</feature>
<dbReference type="Proteomes" id="UP000234681">
    <property type="component" value="Chromosome 17"/>
</dbReference>
<organism evidence="2 3">
    <name type="scientific">Rattus norvegicus</name>
    <name type="common">Rat</name>
    <dbReference type="NCBI Taxonomy" id="10116"/>
    <lineage>
        <taxon>Eukaryota</taxon>
        <taxon>Metazoa</taxon>
        <taxon>Chordata</taxon>
        <taxon>Craniata</taxon>
        <taxon>Vertebrata</taxon>
        <taxon>Euteleostomi</taxon>
        <taxon>Mammalia</taxon>
        <taxon>Eutheria</taxon>
        <taxon>Euarchontoglires</taxon>
        <taxon>Glires</taxon>
        <taxon>Rodentia</taxon>
        <taxon>Myomorpha</taxon>
        <taxon>Muroidea</taxon>
        <taxon>Muridae</taxon>
        <taxon>Murinae</taxon>
        <taxon>Rattus</taxon>
    </lineage>
</organism>
<evidence type="ECO:0000313" key="2">
    <source>
        <dbReference type="EMBL" id="EDL98294.1"/>
    </source>
</evidence>
<accession>A6J7E4</accession>
<sequence>MNSCQGTNSNCNVSSYSHKTT</sequence>
<protein>
    <submittedName>
        <fullName evidence="2">RCG63341</fullName>
    </submittedName>
</protein>
<reference evidence="3" key="1">
    <citation type="submission" date="2005-09" db="EMBL/GenBank/DDBJ databases">
        <authorList>
            <person name="Mural R.J."/>
            <person name="Li P.W."/>
            <person name="Adams M.D."/>
            <person name="Amanatides P.G."/>
            <person name="Baden-Tillson H."/>
            <person name="Barnstead M."/>
            <person name="Chin S.H."/>
            <person name="Dew I."/>
            <person name="Evans C.A."/>
            <person name="Ferriera S."/>
            <person name="Flanigan M."/>
            <person name="Fosler C."/>
            <person name="Glodek A."/>
            <person name="Gu Z."/>
            <person name="Holt R.A."/>
            <person name="Jennings D."/>
            <person name="Kraft C.L."/>
            <person name="Lu F."/>
            <person name="Nguyen T."/>
            <person name="Nusskern D.R."/>
            <person name="Pfannkoch C.M."/>
            <person name="Sitter C."/>
            <person name="Sutton G.G."/>
            <person name="Venter J.C."/>
            <person name="Wang Z."/>
            <person name="Woodage T."/>
            <person name="Zheng X.H."/>
            <person name="Zhong F."/>
        </authorList>
    </citation>
    <scope>NUCLEOTIDE SEQUENCE [LARGE SCALE GENOMIC DNA]</scope>
    <source>
        <strain>BN</strain>
        <strain evidence="3">Sprague-Dawley</strain>
    </source>
</reference>
<dbReference type="AlphaFoldDB" id="A6J7E4"/>
<proteinExistence type="predicted"/>
<dbReference type="EMBL" id="CH473977">
    <property type="protein sequence ID" value="EDL98294.1"/>
    <property type="molecule type" value="Genomic_DNA"/>
</dbReference>
<name>A6J7E4_RAT</name>